<dbReference type="Gene3D" id="3.20.20.140">
    <property type="entry name" value="Metal-dependent hydrolases"/>
    <property type="match status" value="1"/>
</dbReference>
<name>A0A9D4HWB8_DREPO</name>
<evidence type="ECO:0000313" key="2">
    <source>
        <dbReference type="Proteomes" id="UP000828390"/>
    </source>
</evidence>
<dbReference type="Proteomes" id="UP000828390">
    <property type="component" value="Unassembled WGS sequence"/>
</dbReference>
<proteinExistence type="predicted"/>
<reference evidence="1" key="2">
    <citation type="submission" date="2020-11" db="EMBL/GenBank/DDBJ databases">
        <authorList>
            <person name="McCartney M.A."/>
            <person name="Auch B."/>
            <person name="Kono T."/>
            <person name="Mallez S."/>
            <person name="Becker A."/>
            <person name="Gohl D.M."/>
            <person name="Silverstein K.A.T."/>
            <person name="Koren S."/>
            <person name="Bechman K.B."/>
            <person name="Herman A."/>
            <person name="Abrahante J.E."/>
            <person name="Garbe J."/>
        </authorList>
    </citation>
    <scope>NUCLEOTIDE SEQUENCE</scope>
    <source>
        <strain evidence="1">Duluth1</strain>
        <tissue evidence="1">Whole animal</tissue>
    </source>
</reference>
<organism evidence="1 2">
    <name type="scientific">Dreissena polymorpha</name>
    <name type="common">Zebra mussel</name>
    <name type="synonym">Mytilus polymorpha</name>
    <dbReference type="NCBI Taxonomy" id="45954"/>
    <lineage>
        <taxon>Eukaryota</taxon>
        <taxon>Metazoa</taxon>
        <taxon>Spiralia</taxon>
        <taxon>Lophotrochozoa</taxon>
        <taxon>Mollusca</taxon>
        <taxon>Bivalvia</taxon>
        <taxon>Autobranchia</taxon>
        <taxon>Heteroconchia</taxon>
        <taxon>Euheterodonta</taxon>
        <taxon>Imparidentia</taxon>
        <taxon>Neoheterodontei</taxon>
        <taxon>Myida</taxon>
        <taxon>Dreissenoidea</taxon>
        <taxon>Dreissenidae</taxon>
        <taxon>Dreissena</taxon>
    </lineage>
</organism>
<dbReference type="AlphaFoldDB" id="A0A9D4HWB8"/>
<dbReference type="EMBL" id="JAIWYP010000011">
    <property type="protein sequence ID" value="KAH3737665.1"/>
    <property type="molecule type" value="Genomic_DNA"/>
</dbReference>
<keyword evidence="2" id="KW-1185">Reference proteome</keyword>
<protein>
    <submittedName>
        <fullName evidence="1">Uncharacterized protein</fullName>
    </submittedName>
</protein>
<sequence length="102" mass="11386">MPVHELMDLGQLEDHQRVRLVGGIGIFCDPNTFPSSQDMSGLPSNAGVEVGLLPKHSTMSNDRINNVRDRVRNMLKCERVVCLGKIGLDHSVPDKQRPRQNI</sequence>
<evidence type="ECO:0000313" key="1">
    <source>
        <dbReference type="EMBL" id="KAH3737665.1"/>
    </source>
</evidence>
<dbReference type="InterPro" id="IPR032466">
    <property type="entry name" value="Metal_Hydrolase"/>
</dbReference>
<reference evidence="1" key="1">
    <citation type="journal article" date="2019" name="bioRxiv">
        <title>The Genome of the Zebra Mussel, Dreissena polymorpha: A Resource for Invasive Species Research.</title>
        <authorList>
            <person name="McCartney M.A."/>
            <person name="Auch B."/>
            <person name="Kono T."/>
            <person name="Mallez S."/>
            <person name="Zhang Y."/>
            <person name="Obille A."/>
            <person name="Becker A."/>
            <person name="Abrahante J.E."/>
            <person name="Garbe J."/>
            <person name="Badalamenti J.P."/>
            <person name="Herman A."/>
            <person name="Mangelson H."/>
            <person name="Liachko I."/>
            <person name="Sullivan S."/>
            <person name="Sone E.D."/>
            <person name="Koren S."/>
            <person name="Silverstein K.A.T."/>
            <person name="Beckman K.B."/>
            <person name="Gohl D.M."/>
        </authorList>
    </citation>
    <scope>NUCLEOTIDE SEQUENCE</scope>
    <source>
        <strain evidence="1">Duluth1</strain>
        <tissue evidence="1">Whole animal</tissue>
    </source>
</reference>
<comment type="caution">
    <text evidence="1">The sequence shown here is derived from an EMBL/GenBank/DDBJ whole genome shotgun (WGS) entry which is preliminary data.</text>
</comment>
<accession>A0A9D4HWB8</accession>
<dbReference type="SUPFAM" id="SSF51556">
    <property type="entry name" value="Metallo-dependent hydrolases"/>
    <property type="match status" value="1"/>
</dbReference>
<gene>
    <name evidence="1" type="ORF">DPMN_044258</name>
</gene>